<evidence type="ECO:0000313" key="4">
    <source>
        <dbReference type="Proteomes" id="UP000249082"/>
    </source>
</evidence>
<proteinExistence type="predicted"/>
<dbReference type="Gene3D" id="3.20.20.520">
    <property type="entry name" value="Glycosyl hydrolase family 115"/>
    <property type="match status" value="1"/>
</dbReference>
<dbReference type="SUPFAM" id="SSF55545">
    <property type="entry name" value="beta-N-acetylhexosaminidase-like domain"/>
    <property type="match status" value="1"/>
</dbReference>
<dbReference type="InterPro" id="IPR031924">
    <property type="entry name" value="GH115"/>
</dbReference>
<keyword evidence="1" id="KW-0378">Hydrolase</keyword>
<dbReference type="AlphaFoldDB" id="A0A2W5NUZ0"/>
<dbReference type="InterPro" id="IPR041437">
    <property type="entry name" value="GH115_C"/>
</dbReference>
<dbReference type="InterPro" id="IPR029018">
    <property type="entry name" value="Hex-like_dom2"/>
</dbReference>
<accession>A0A2W5NUZ0</accession>
<protein>
    <recommendedName>
        <fullName evidence="2">Gylcosyl hydrolase 115 C-terminal domain-containing protein</fullName>
    </recommendedName>
</protein>
<dbReference type="Proteomes" id="UP000249082">
    <property type="component" value="Unassembled WGS sequence"/>
</dbReference>
<comment type="caution">
    <text evidence="3">The sequence shown here is derived from an EMBL/GenBank/DDBJ whole genome shotgun (WGS) entry which is preliminary data.</text>
</comment>
<dbReference type="Gene3D" id="1.20.58.2150">
    <property type="match status" value="1"/>
</dbReference>
<dbReference type="EMBL" id="QFPX01000001">
    <property type="protein sequence ID" value="PZQ57412.1"/>
    <property type="molecule type" value="Genomic_DNA"/>
</dbReference>
<dbReference type="Gene3D" id="2.60.120.1620">
    <property type="match status" value="1"/>
</dbReference>
<dbReference type="InterPro" id="IPR042301">
    <property type="entry name" value="GH115_sf"/>
</dbReference>
<sequence length="985" mass="107115">MTRSTWRYRNRALAPILGGALAGLSVGAALLMPVSTAEARTAGKFTLAAAGKAPPIYVDANDAKVVAIAARAFAADVQSVSGALPSVETGSPTGETAIVAGTLGQSAAIDRLVAEGKLSVAAIKGQSEGYVVAVVENGVPGVARALVIAGADRRGTAYGIFHLSRMIGVSPWTWWADVKPQQRSELEVSTDRIEQKSPSVKYRGFFINDEDWSIRPWAEEHDPTGTIGPQTYARVCELLLRLRANLLWPAMHKVTVAFNLDADNARVADDYAIVMGASHAEPMLRNNVGEWNHAQRGEYNYDSNGPSVLQYWRERVRTNGRYENLYTIGMRGLHDSAIVAGHEADGVKLLEKVVADQRALFRDELGRDPATVPQVFVPYKEVLDVYRKGMTVPQDAILGWVDDNHGYIRQLSTRAEQKRPGGGGVYYHISYWGRPNDYLWLDSTPPALIGEEMGKAFATNSRAMWMLNVGDIKPGEKGTEYFLDLAYDFDGTSKLSQREWLKAWAARTFDPAQADAIADLLSAYYRLNFARKPEHMGYNDEELGIEGTDMSPVSYGDEAGRRLAAYLALDHKAAQIAADLPAGKRDGFFHLVQYPVRGSAKMNEKILSADRSFLYAWQGRASANLYAQEAVNAFREVKGATATYNAIGNGKWARFMDDAPRYQSVFSAPPVGRVKPSATPSLGVAVEGSVDALVTSPAIAAEDYGLRLNPWRNEGAAKDRLPVFVKATDRRHFIDVFSTGAAPADFTATASEPWIRIDRSDVRLGGDVRLWVSIDWARFSRNRPREGRIVIAGMGVEQTITVVADPATASSGTLVEDNGVIAADPHRYAALRDVGAGGWRHVPGLGRSGHALESGARTASAADAASAPYAEYRFLARSSGKAQLRLGFVPTFPLNGEHNLRYAVSIDGAPPQVVDVEANKNWNDAVQRATSVTATDWTLAKPGRHVLRVYAMDPGLVLDSIVLDLGGLQKSYMPPPETLAGTLPR</sequence>
<feature type="domain" description="Gylcosyl hydrolase 115 C-terminal" evidence="2">
    <location>
        <begin position="815"/>
        <end position="977"/>
    </location>
</feature>
<gene>
    <name evidence="3" type="ORF">DI555_00265</name>
</gene>
<evidence type="ECO:0000256" key="1">
    <source>
        <dbReference type="ARBA" id="ARBA00022801"/>
    </source>
</evidence>
<dbReference type="Gene3D" id="3.30.379.10">
    <property type="entry name" value="Chitobiase/beta-hexosaminidase domain 2-like"/>
    <property type="match status" value="1"/>
</dbReference>
<dbReference type="PANTHER" id="PTHR37842:SF2">
    <property type="entry name" value="GYLCOSYL HYDROLASE 115 C-TERMINAL DOMAIN-CONTAINING PROTEIN"/>
    <property type="match status" value="1"/>
</dbReference>
<name>A0A2W5NUZ0_9SPHN</name>
<dbReference type="GO" id="GO:0005975">
    <property type="term" value="P:carbohydrate metabolic process"/>
    <property type="evidence" value="ECO:0007669"/>
    <property type="project" value="UniProtKB-ARBA"/>
</dbReference>
<reference evidence="3 4" key="1">
    <citation type="submission" date="2017-08" db="EMBL/GenBank/DDBJ databases">
        <title>Infants hospitalized years apart are colonized by the same room-sourced microbial strains.</title>
        <authorList>
            <person name="Brooks B."/>
            <person name="Olm M.R."/>
            <person name="Firek B.A."/>
            <person name="Baker R."/>
            <person name="Thomas B.C."/>
            <person name="Morowitz M.J."/>
            <person name="Banfield J.F."/>
        </authorList>
    </citation>
    <scope>NUCLEOTIDE SEQUENCE [LARGE SCALE GENOMIC DNA]</scope>
    <source>
        <strain evidence="3">S2_005_002_R2_33</strain>
    </source>
</reference>
<evidence type="ECO:0000313" key="3">
    <source>
        <dbReference type="EMBL" id="PZQ57412.1"/>
    </source>
</evidence>
<dbReference type="Pfam" id="PF17829">
    <property type="entry name" value="GH115_C"/>
    <property type="match status" value="1"/>
</dbReference>
<dbReference type="Pfam" id="PF15979">
    <property type="entry name" value="Glyco_hydro_115"/>
    <property type="match status" value="1"/>
</dbReference>
<dbReference type="GO" id="GO:0016787">
    <property type="term" value="F:hydrolase activity"/>
    <property type="evidence" value="ECO:0007669"/>
    <property type="project" value="UniProtKB-KW"/>
</dbReference>
<organism evidence="3 4">
    <name type="scientific">Novosphingobium pentaromativorans</name>
    <dbReference type="NCBI Taxonomy" id="205844"/>
    <lineage>
        <taxon>Bacteria</taxon>
        <taxon>Pseudomonadati</taxon>
        <taxon>Pseudomonadota</taxon>
        <taxon>Alphaproteobacteria</taxon>
        <taxon>Sphingomonadales</taxon>
        <taxon>Sphingomonadaceae</taxon>
        <taxon>Novosphingobium</taxon>
    </lineage>
</organism>
<dbReference type="PANTHER" id="PTHR37842">
    <property type="match status" value="1"/>
</dbReference>
<evidence type="ECO:0000259" key="2">
    <source>
        <dbReference type="Pfam" id="PF17829"/>
    </source>
</evidence>